<dbReference type="GeneID" id="105265559"/>
<dbReference type="RefSeq" id="XP_011301410.1">
    <property type="nucleotide sequence ID" value="XM_011303108.1"/>
</dbReference>
<feature type="coiled-coil region" evidence="1">
    <location>
        <begin position="4"/>
        <end position="31"/>
    </location>
</feature>
<feature type="coiled-coil region" evidence="1">
    <location>
        <begin position="219"/>
        <end position="253"/>
    </location>
</feature>
<protein>
    <submittedName>
        <fullName evidence="4">Uncharacterized protein</fullName>
    </submittedName>
</protein>
<accession>A0A9R1T2C9</accession>
<dbReference type="Proteomes" id="UP000694866">
    <property type="component" value="Unplaced"/>
</dbReference>
<feature type="region of interest" description="Disordered" evidence="2">
    <location>
        <begin position="679"/>
        <end position="703"/>
    </location>
</feature>
<evidence type="ECO:0000256" key="1">
    <source>
        <dbReference type="SAM" id="Coils"/>
    </source>
</evidence>
<sequence>MAQAQTVKQLINDTETELEHLKRHLAETEHTFLVNHEKAKEKAINIVNATYEKVQSDATAVRRQGIDTQVCTNELNLEITKALTYFLKHLQECYNQYTLRYPEMNAALGNQTKEGAKLKGELDEIFDKNKNKVKKPYPGVRDLRVAVKSWKMYIMMLKKYESSDTANAKKNLGRCRKSLLKYLKQQSKYHEREATHCIKNLTEKPELVAASTVSNVDNLSTLQTKAESLKKHMDTVKNNLRNYKLELIKAEKGLHTIYEKKREMASNEIETRVRALTNGNKTALQRRKNASECISAFSNTAKRIMVNRVGQMDQCFQLYIAQYDQLKDYYKNLTKEGYGLYEKYNGIRKNIEINEVMQVYRNVHELKNLIESWEADINLLKTYEKEDNAVAKKNIQHCTSSLSGAMKRQFDKLTINAWQCIKSLPTTETPVKPLITVTESAEAVKSNSEATTVPGLHQTVKPATESALQPSTIVTGLDEKVKPNTEVATQPPPSVTGLDETVKLTTEAATQPPTTVIGLGETVKPPTEAVTQSPTTVIELDETVKSTTEAATQAPTTVTGLDATAKPTTEAVTQSPTTVIELDEIVKSTTEAVTQAPTTVPGLDETAKSTTDAATQAPTTAATQAPTTVPGLDETVKSTTEAVTQSPTTVIELDETVKSTTEAATEAPTTVTGLDETVKPTTEAGTQAPTTVTRLDETASPNN</sequence>
<proteinExistence type="predicted"/>
<reference evidence="4" key="1">
    <citation type="submission" date="2025-08" db="UniProtKB">
        <authorList>
            <consortium name="RefSeq"/>
        </authorList>
    </citation>
    <scope>IDENTIFICATION</scope>
    <source>
        <strain evidence="4">USDA-PBARC FA_bdor</strain>
        <tissue evidence="4">Whole organism</tissue>
    </source>
</reference>
<gene>
    <name evidence="4" type="primary">LOC105265559</name>
</gene>
<feature type="compositionally biased region" description="Low complexity" evidence="2">
    <location>
        <begin position="610"/>
        <end position="628"/>
    </location>
</feature>
<organism evidence="3 4">
    <name type="scientific">Fopius arisanus</name>
    <dbReference type="NCBI Taxonomy" id="64838"/>
    <lineage>
        <taxon>Eukaryota</taxon>
        <taxon>Metazoa</taxon>
        <taxon>Ecdysozoa</taxon>
        <taxon>Arthropoda</taxon>
        <taxon>Hexapoda</taxon>
        <taxon>Insecta</taxon>
        <taxon>Pterygota</taxon>
        <taxon>Neoptera</taxon>
        <taxon>Endopterygota</taxon>
        <taxon>Hymenoptera</taxon>
        <taxon>Apocrita</taxon>
        <taxon>Ichneumonoidea</taxon>
        <taxon>Braconidae</taxon>
        <taxon>Opiinae</taxon>
        <taxon>Fopius</taxon>
    </lineage>
</organism>
<feature type="region of interest" description="Disordered" evidence="2">
    <location>
        <begin position="596"/>
        <end position="628"/>
    </location>
</feature>
<keyword evidence="3" id="KW-1185">Reference proteome</keyword>
<dbReference type="AlphaFoldDB" id="A0A9R1T2C9"/>
<evidence type="ECO:0000313" key="3">
    <source>
        <dbReference type="Proteomes" id="UP000694866"/>
    </source>
</evidence>
<keyword evidence="1" id="KW-0175">Coiled coil</keyword>
<name>A0A9R1T2C9_9HYME</name>
<evidence type="ECO:0000313" key="4">
    <source>
        <dbReference type="RefSeq" id="XP_011301410.1"/>
    </source>
</evidence>
<evidence type="ECO:0000256" key="2">
    <source>
        <dbReference type="SAM" id="MobiDB-lite"/>
    </source>
</evidence>
<dbReference type="KEGG" id="fas:105265559"/>